<keyword evidence="2" id="KW-1185">Reference proteome</keyword>
<evidence type="ECO:0000313" key="2">
    <source>
        <dbReference type="Proteomes" id="UP000054217"/>
    </source>
</evidence>
<accession>A0A0C3KIN3</accession>
<dbReference type="HOGENOM" id="CLU_2251151_0_0_1"/>
<reference evidence="2" key="2">
    <citation type="submission" date="2015-01" db="EMBL/GenBank/DDBJ databases">
        <title>Evolutionary Origins and Diversification of the Mycorrhizal Mutualists.</title>
        <authorList>
            <consortium name="DOE Joint Genome Institute"/>
            <consortium name="Mycorrhizal Genomics Consortium"/>
            <person name="Kohler A."/>
            <person name="Kuo A."/>
            <person name="Nagy L.G."/>
            <person name="Floudas D."/>
            <person name="Copeland A."/>
            <person name="Barry K.W."/>
            <person name="Cichocki N."/>
            <person name="Veneault-Fourrey C."/>
            <person name="LaButti K."/>
            <person name="Lindquist E.A."/>
            <person name="Lipzen A."/>
            <person name="Lundell T."/>
            <person name="Morin E."/>
            <person name="Murat C."/>
            <person name="Riley R."/>
            <person name="Ohm R."/>
            <person name="Sun H."/>
            <person name="Tunlid A."/>
            <person name="Henrissat B."/>
            <person name="Grigoriev I.V."/>
            <person name="Hibbett D.S."/>
            <person name="Martin F."/>
        </authorList>
    </citation>
    <scope>NUCLEOTIDE SEQUENCE [LARGE SCALE GENOMIC DNA]</scope>
    <source>
        <strain evidence="2">Marx 270</strain>
    </source>
</reference>
<dbReference type="Proteomes" id="UP000054217">
    <property type="component" value="Unassembled WGS sequence"/>
</dbReference>
<dbReference type="InParanoid" id="A0A0C3KIN3"/>
<dbReference type="EMBL" id="KN831954">
    <property type="protein sequence ID" value="KIO09442.1"/>
    <property type="molecule type" value="Genomic_DNA"/>
</dbReference>
<proteinExistence type="predicted"/>
<reference evidence="1 2" key="1">
    <citation type="submission" date="2014-04" db="EMBL/GenBank/DDBJ databases">
        <authorList>
            <consortium name="DOE Joint Genome Institute"/>
            <person name="Kuo A."/>
            <person name="Kohler A."/>
            <person name="Costa M.D."/>
            <person name="Nagy L.G."/>
            <person name="Floudas D."/>
            <person name="Copeland A."/>
            <person name="Barry K.W."/>
            <person name="Cichocki N."/>
            <person name="Veneault-Fourrey C."/>
            <person name="LaButti K."/>
            <person name="Lindquist E.A."/>
            <person name="Lipzen A."/>
            <person name="Lundell T."/>
            <person name="Morin E."/>
            <person name="Murat C."/>
            <person name="Sun H."/>
            <person name="Tunlid A."/>
            <person name="Henrissat B."/>
            <person name="Grigoriev I.V."/>
            <person name="Hibbett D.S."/>
            <person name="Martin F."/>
            <person name="Nordberg H.P."/>
            <person name="Cantor M.N."/>
            <person name="Hua S.X."/>
        </authorList>
    </citation>
    <scope>NUCLEOTIDE SEQUENCE [LARGE SCALE GENOMIC DNA]</scope>
    <source>
        <strain evidence="1 2">Marx 270</strain>
    </source>
</reference>
<dbReference type="AlphaFoldDB" id="A0A0C3KIN3"/>
<protein>
    <submittedName>
        <fullName evidence="1">Uncharacterized protein</fullName>
    </submittedName>
</protein>
<gene>
    <name evidence="1" type="ORF">M404DRAFT_265867</name>
</gene>
<evidence type="ECO:0000313" key="1">
    <source>
        <dbReference type="EMBL" id="KIO09442.1"/>
    </source>
</evidence>
<organism evidence="1 2">
    <name type="scientific">Pisolithus tinctorius Marx 270</name>
    <dbReference type="NCBI Taxonomy" id="870435"/>
    <lineage>
        <taxon>Eukaryota</taxon>
        <taxon>Fungi</taxon>
        <taxon>Dikarya</taxon>
        <taxon>Basidiomycota</taxon>
        <taxon>Agaricomycotina</taxon>
        <taxon>Agaricomycetes</taxon>
        <taxon>Agaricomycetidae</taxon>
        <taxon>Boletales</taxon>
        <taxon>Sclerodermatineae</taxon>
        <taxon>Pisolithaceae</taxon>
        <taxon>Pisolithus</taxon>
    </lineage>
</organism>
<sequence>MCESRSTFSVGYRQAHSYLFVLGATAVRELQCCYALHPGTSCRRRSSFVVICDNLLMRHSVGAELGVAITGATLFKAEAESYDVVNYIMSLRASVIACHRSTHY</sequence>
<name>A0A0C3KIN3_PISTI</name>